<accession>A0ABS8A8T2</accession>
<proteinExistence type="predicted"/>
<reference evidence="4 5" key="1">
    <citation type="submission" date="2021-09" db="EMBL/GenBank/DDBJ databases">
        <title>Genome sequencing and assembly of Chryseobacterium sp. RG1.</title>
        <authorList>
            <person name="Chhetri G."/>
        </authorList>
    </citation>
    <scope>NUCLEOTIDE SEQUENCE [LARGE SCALE GENOMIC DNA]</scope>
    <source>
        <strain evidence="4 5">RG1</strain>
    </source>
</reference>
<feature type="domain" description="Secretion system C-terminal sorting" evidence="3">
    <location>
        <begin position="509"/>
        <end position="576"/>
    </location>
</feature>
<evidence type="ECO:0000313" key="5">
    <source>
        <dbReference type="Proteomes" id="UP000618240"/>
    </source>
</evidence>
<sequence>MKKFFLTIFLCLFFLGYAQGENDNWYFGLYAAANFSNPTNPIALTDNASQWSDASVSDENGNLLFYTDGKSIWNREHQVMQNGHINSALGSSVSYLHDDAIAKDPFNPNKYYIFSTITYYSNGSSGSITLTGGFCSYTVVDMSLGSISTTNGLPLGDVVSGSNSLPVLDANGNAFFSNQVNVVKHADDSSLWVLIPNQNQMYSYKIDNLGFSNIPVISSLPSFNFSTNGFSQYSLNSSPVINGNSNFSNFIFLSLLGINPGASKVMSFDNNTGKITNDYLLDITYNPGISIANEFNKDATVLYIGGANQTVYGVDLINTSTINYYSVPINYPVGTSNIYGPISMRRIKNGDIYFTSQSTLYYLGIIRNADVFNNASAIYDYLYTQGRTVNTVVPLPKIVLASSNNCVQDYTLSSQETYAAHTYHASNTITTNTNYSINASQDIKMKAGHSILLSPNTTINGQFLVNIENCTVGSPVSKFLRNSVLSQKPVRLSLDLRTKDKVEENNIQIYPNPAIDFLNVTKVSDKATYKIYNAAGQLVSNGNINGGRINVSALVKGVYVIAIEDKGDDLFKSKFIKK</sequence>
<gene>
    <name evidence="4" type="ORF">JI747_019510</name>
</gene>
<evidence type="ECO:0000313" key="4">
    <source>
        <dbReference type="EMBL" id="MCA6069360.1"/>
    </source>
</evidence>
<evidence type="ECO:0000256" key="1">
    <source>
        <dbReference type="ARBA" id="ARBA00022729"/>
    </source>
</evidence>
<protein>
    <submittedName>
        <fullName evidence="4">T9SS type A sorting domain-containing protein</fullName>
    </submittedName>
</protein>
<feature type="signal peptide" evidence="2">
    <location>
        <begin position="1"/>
        <end position="20"/>
    </location>
</feature>
<evidence type="ECO:0000259" key="3">
    <source>
        <dbReference type="Pfam" id="PF18962"/>
    </source>
</evidence>
<evidence type="ECO:0000256" key="2">
    <source>
        <dbReference type="SAM" id="SignalP"/>
    </source>
</evidence>
<dbReference type="Proteomes" id="UP000618240">
    <property type="component" value="Unassembled WGS sequence"/>
</dbReference>
<name>A0ABS8A8T2_9FLAO</name>
<dbReference type="Pfam" id="PF18962">
    <property type="entry name" value="Por_Secre_tail"/>
    <property type="match status" value="1"/>
</dbReference>
<dbReference type="RefSeq" id="WP_225690536.1">
    <property type="nucleotide sequence ID" value="NZ_JAERSE020000006.1"/>
</dbReference>
<comment type="caution">
    <text evidence="4">The sequence shown here is derived from an EMBL/GenBank/DDBJ whole genome shotgun (WGS) entry which is preliminary data.</text>
</comment>
<organism evidence="4 5">
    <name type="scientific">Chryseobacterium tagetis</name>
    <dbReference type="NCBI Taxonomy" id="2801334"/>
    <lineage>
        <taxon>Bacteria</taxon>
        <taxon>Pseudomonadati</taxon>
        <taxon>Bacteroidota</taxon>
        <taxon>Flavobacteriia</taxon>
        <taxon>Flavobacteriales</taxon>
        <taxon>Weeksellaceae</taxon>
        <taxon>Chryseobacterium group</taxon>
        <taxon>Chryseobacterium</taxon>
    </lineage>
</organism>
<dbReference type="InterPro" id="IPR026444">
    <property type="entry name" value="Secre_tail"/>
</dbReference>
<keyword evidence="5" id="KW-1185">Reference proteome</keyword>
<feature type="chain" id="PRO_5047409625" evidence="2">
    <location>
        <begin position="21"/>
        <end position="578"/>
    </location>
</feature>
<dbReference type="NCBIfam" id="TIGR04183">
    <property type="entry name" value="Por_Secre_tail"/>
    <property type="match status" value="1"/>
</dbReference>
<dbReference type="EMBL" id="JAERSE020000006">
    <property type="protein sequence ID" value="MCA6069360.1"/>
    <property type="molecule type" value="Genomic_DNA"/>
</dbReference>
<keyword evidence="1 2" id="KW-0732">Signal</keyword>